<evidence type="ECO:0000313" key="6">
    <source>
        <dbReference type="Proteomes" id="UP000626109"/>
    </source>
</evidence>
<gene>
    <name evidence="5" type="ORF">PGLA2088_LOCUS19266</name>
</gene>
<dbReference type="Gene3D" id="3.40.50.880">
    <property type="match status" value="1"/>
</dbReference>
<dbReference type="PANTHER" id="PTHR20842:SF0">
    <property type="entry name" value="ALPHA-ASPARTYL DIPEPTIDASE"/>
    <property type="match status" value="1"/>
</dbReference>
<proteinExistence type="inferred from homology"/>
<name>A0A813JEC7_POLGL</name>
<dbReference type="GO" id="GO:0006508">
    <property type="term" value="P:proteolysis"/>
    <property type="evidence" value="ECO:0007669"/>
    <property type="project" value="UniProtKB-KW"/>
</dbReference>
<keyword evidence="2" id="KW-0645">Protease</keyword>
<dbReference type="InterPro" id="IPR005320">
    <property type="entry name" value="Peptidase_S51"/>
</dbReference>
<keyword evidence="3" id="KW-0378">Hydrolase</keyword>
<dbReference type="Proteomes" id="UP000626109">
    <property type="component" value="Unassembled WGS sequence"/>
</dbReference>
<reference evidence="5" key="1">
    <citation type="submission" date="2021-02" db="EMBL/GenBank/DDBJ databases">
        <authorList>
            <person name="Dougan E. K."/>
            <person name="Rhodes N."/>
            <person name="Thang M."/>
            <person name="Chan C."/>
        </authorList>
    </citation>
    <scope>NUCLEOTIDE SEQUENCE</scope>
</reference>
<sequence>MQAVSAVLPSLGFAAPMRTRSRSAGVLASGMRATPALFGSPRRQLCTQQKSFFSGYISQAGPSLGRRHSRQRQFSLQASGQKDVEDMRRSRILVCSSLAAAISVPLRMLISGWLQERKLSQGTVGSALHIPTANALRSDFADRSAATRDSLEDVLGISVESLDLDHYARHAVPDAGRGIPRPDKAAKAELEDRVSGASMLIVGGGNTFYLQAAVHCSGFGEIAGRHSGERGLPYMGMSAGGIIAGETVATAFWKGWDDPAAAPGFDFVGNKGLAQGMNLLDGRAIFPHYDSTIHAGLVAERRCGLDNPQKLVTLADDEAFVWTRDGSSHQSDVLRGE</sequence>
<protein>
    <recommendedName>
        <fullName evidence="7">Cyanophycinase</fullName>
    </recommendedName>
</protein>
<comment type="caution">
    <text evidence="5">The sequence shown here is derived from an EMBL/GenBank/DDBJ whole genome shotgun (WGS) entry which is preliminary data.</text>
</comment>
<evidence type="ECO:0008006" key="7">
    <source>
        <dbReference type="Google" id="ProtNLM"/>
    </source>
</evidence>
<comment type="similarity">
    <text evidence="1">Belongs to the peptidase S51 family.</text>
</comment>
<keyword evidence="4" id="KW-0720">Serine protease</keyword>
<dbReference type="Pfam" id="PF03575">
    <property type="entry name" value="Peptidase_S51"/>
    <property type="match status" value="1"/>
</dbReference>
<evidence type="ECO:0000313" key="5">
    <source>
        <dbReference type="EMBL" id="CAE8675157.1"/>
    </source>
</evidence>
<dbReference type="EMBL" id="CAJNNW010024992">
    <property type="protein sequence ID" value="CAE8675157.1"/>
    <property type="molecule type" value="Genomic_DNA"/>
</dbReference>
<evidence type="ECO:0000256" key="1">
    <source>
        <dbReference type="ARBA" id="ARBA00006534"/>
    </source>
</evidence>
<evidence type="ECO:0000256" key="4">
    <source>
        <dbReference type="ARBA" id="ARBA00022825"/>
    </source>
</evidence>
<dbReference type="AlphaFoldDB" id="A0A813JEC7"/>
<dbReference type="SUPFAM" id="SSF52317">
    <property type="entry name" value="Class I glutamine amidotransferase-like"/>
    <property type="match status" value="1"/>
</dbReference>
<evidence type="ECO:0000256" key="3">
    <source>
        <dbReference type="ARBA" id="ARBA00022801"/>
    </source>
</evidence>
<accession>A0A813JEC7</accession>
<evidence type="ECO:0000256" key="2">
    <source>
        <dbReference type="ARBA" id="ARBA00022670"/>
    </source>
</evidence>
<organism evidence="5 6">
    <name type="scientific">Polarella glacialis</name>
    <name type="common">Dinoflagellate</name>
    <dbReference type="NCBI Taxonomy" id="89957"/>
    <lineage>
        <taxon>Eukaryota</taxon>
        <taxon>Sar</taxon>
        <taxon>Alveolata</taxon>
        <taxon>Dinophyceae</taxon>
        <taxon>Suessiales</taxon>
        <taxon>Suessiaceae</taxon>
        <taxon>Polarella</taxon>
    </lineage>
</organism>
<dbReference type="GO" id="GO:0008236">
    <property type="term" value="F:serine-type peptidase activity"/>
    <property type="evidence" value="ECO:0007669"/>
    <property type="project" value="UniProtKB-KW"/>
</dbReference>
<dbReference type="InterPro" id="IPR029062">
    <property type="entry name" value="Class_I_gatase-like"/>
</dbReference>
<dbReference type="PANTHER" id="PTHR20842">
    <property type="entry name" value="PROTEASE S51 ALPHA-ASPARTYL DIPEPTIDASE"/>
    <property type="match status" value="1"/>
</dbReference>